<keyword evidence="1" id="KW-0732">Signal</keyword>
<feature type="chain" id="PRO_5043022743" evidence="1">
    <location>
        <begin position="22"/>
        <end position="139"/>
    </location>
</feature>
<dbReference type="GeneID" id="89934295"/>
<name>A0AAN6TI31_9PEZI</name>
<sequence>MKATVYTGLLAALTYPTVVLAGLTHNQTGPYFLRVSISKDKALDGQYLIPLVVDSEIVGLYFRPWKPSKEEATFYFDYTVTDGRPSKSGLLTHWPQQHDGYGRRLWHTMSLEQVQGSNLAVPAFNVSRKHIAYLLLLLS</sequence>
<evidence type="ECO:0000256" key="1">
    <source>
        <dbReference type="SAM" id="SignalP"/>
    </source>
</evidence>
<evidence type="ECO:0000313" key="3">
    <source>
        <dbReference type="Proteomes" id="UP001302812"/>
    </source>
</evidence>
<gene>
    <name evidence="2" type="ORF">N656DRAFT_580961</name>
</gene>
<dbReference type="EMBL" id="MU853337">
    <property type="protein sequence ID" value="KAK4114265.1"/>
    <property type="molecule type" value="Genomic_DNA"/>
</dbReference>
<dbReference type="Proteomes" id="UP001302812">
    <property type="component" value="Unassembled WGS sequence"/>
</dbReference>
<dbReference type="AlphaFoldDB" id="A0AAN6TI31"/>
<reference evidence="2" key="1">
    <citation type="journal article" date="2023" name="Mol. Phylogenet. Evol.">
        <title>Genome-scale phylogeny and comparative genomics of the fungal order Sordariales.</title>
        <authorList>
            <person name="Hensen N."/>
            <person name="Bonometti L."/>
            <person name="Westerberg I."/>
            <person name="Brannstrom I.O."/>
            <person name="Guillou S."/>
            <person name="Cros-Aarteil S."/>
            <person name="Calhoun S."/>
            <person name="Haridas S."/>
            <person name="Kuo A."/>
            <person name="Mondo S."/>
            <person name="Pangilinan J."/>
            <person name="Riley R."/>
            <person name="LaButti K."/>
            <person name="Andreopoulos B."/>
            <person name="Lipzen A."/>
            <person name="Chen C."/>
            <person name="Yan M."/>
            <person name="Daum C."/>
            <person name="Ng V."/>
            <person name="Clum A."/>
            <person name="Steindorff A."/>
            <person name="Ohm R.A."/>
            <person name="Martin F."/>
            <person name="Silar P."/>
            <person name="Natvig D.O."/>
            <person name="Lalanne C."/>
            <person name="Gautier V."/>
            <person name="Ament-Velasquez S.L."/>
            <person name="Kruys A."/>
            <person name="Hutchinson M.I."/>
            <person name="Powell A.J."/>
            <person name="Barry K."/>
            <person name="Miller A.N."/>
            <person name="Grigoriev I.V."/>
            <person name="Debuchy R."/>
            <person name="Gladieux P."/>
            <person name="Hiltunen Thoren M."/>
            <person name="Johannesson H."/>
        </authorList>
    </citation>
    <scope>NUCLEOTIDE SEQUENCE</scope>
    <source>
        <strain evidence="2">CBS 508.74</strain>
    </source>
</reference>
<organism evidence="2 3">
    <name type="scientific">Canariomyces notabilis</name>
    <dbReference type="NCBI Taxonomy" id="2074819"/>
    <lineage>
        <taxon>Eukaryota</taxon>
        <taxon>Fungi</taxon>
        <taxon>Dikarya</taxon>
        <taxon>Ascomycota</taxon>
        <taxon>Pezizomycotina</taxon>
        <taxon>Sordariomycetes</taxon>
        <taxon>Sordariomycetidae</taxon>
        <taxon>Sordariales</taxon>
        <taxon>Chaetomiaceae</taxon>
        <taxon>Canariomyces</taxon>
    </lineage>
</organism>
<accession>A0AAN6TI31</accession>
<feature type="signal peptide" evidence="1">
    <location>
        <begin position="1"/>
        <end position="21"/>
    </location>
</feature>
<dbReference type="RefSeq" id="XP_064671835.1">
    <property type="nucleotide sequence ID" value="XM_064810170.1"/>
</dbReference>
<comment type="caution">
    <text evidence="2">The sequence shown here is derived from an EMBL/GenBank/DDBJ whole genome shotgun (WGS) entry which is preliminary data.</text>
</comment>
<protein>
    <submittedName>
        <fullName evidence="2">Uncharacterized protein</fullName>
    </submittedName>
</protein>
<evidence type="ECO:0000313" key="2">
    <source>
        <dbReference type="EMBL" id="KAK4114265.1"/>
    </source>
</evidence>
<proteinExistence type="predicted"/>
<reference evidence="2" key="2">
    <citation type="submission" date="2023-05" db="EMBL/GenBank/DDBJ databases">
        <authorList>
            <consortium name="Lawrence Berkeley National Laboratory"/>
            <person name="Steindorff A."/>
            <person name="Hensen N."/>
            <person name="Bonometti L."/>
            <person name="Westerberg I."/>
            <person name="Brannstrom I.O."/>
            <person name="Guillou S."/>
            <person name="Cros-Aarteil S."/>
            <person name="Calhoun S."/>
            <person name="Haridas S."/>
            <person name="Kuo A."/>
            <person name="Mondo S."/>
            <person name="Pangilinan J."/>
            <person name="Riley R."/>
            <person name="Labutti K."/>
            <person name="Andreopoulos B."/>
            <person name="Lipzen A."/>
            <person name="Chen C."/>
            <person name="Yanf M."/>
            <person name="Daum C."/>
            <person name="Ng V."/>
            <person name="Clum A."/>
            <person name="Ohm R."/>
            <person name="Martin F."/>
            <person name="Silar P."/>
            <person name="Natvig D."/>
            <person name="Lalanne C."/>
            <person name="Gautier V."/>
            <person name="Ament-Velasquez S.L."/>
            <person name="Kruys A."/>
            <person name="Hutchinson M.I."/>
            <person name="Powell A.J."/>
            <person name="Barry K."/>
            <person name="Miller A.N."/>
            <person name="Grigoriev I.V."/>
            <person name="Debuchy R."/>
            <person name="Gladieux P."/>
            <person name="Thoren M.H."/>
            <person name="Johannesson H."/>
        </authorList>
    </citation>
    <scope>NUCLEOTIDE SEQUENCE</scope>
    <source>
        <strain evidence="2">CBS 508.74</strain>
    </source>
</reference>
<keyword evidence="3" id="KW-1185">Reference proteome</keyword>